<dbReference type="InterPro" id="IPR014729">
    <property type="entry name" value="Rossmann-like_a/b/a_fold"/>
</dbReference>
<keyword evidence="6 12" id="KW-0648">Protein biosynthesis</keyword>
<dbReference type="Pfam" id="PF00750">
    <property type="entry name" value="tRNA-synt_1d"/>
    <property type="match status" value="1"/>
</dbReference>
<keyword evidence="7 12" id="KW-0030">Aminoacyl-tRNA synthetase</keyword>
<dbReference type="PANTHER" id="PTHR11956">
    <property type="entry name" value="ARGINYL-TRNA SYNTHETASE"/>
    <property type="match status" value="1"/>
</dbReference>
<evidence type="ECO:0000256" key="5">
    <source>
        <dbReference type="ARBA" id="ARBA00022840"/>
    </source>
</evidence>
<dbReference type="Pfam" id="PF05746">
    <property type="entry name" value="DALR_1"/>
    <property type="match status" value="1"/>
</dbReference>
<dbReference type="InterPro" id="IPR009080">
    <property type="entry name" value="tRNAsynth_Ia_anticodon-bd"/>
</dbReference>
<dbReference type="PANTHER" id="PTHR11956:SF11">
    <property type="entry name" value="ARGININE--TRNA LIGASE, MITOCHONDRIAL-RELATED"/>
    <property type="match status" value="1"/>
</dbReference>
<accession>A0ABN7ARH7</accession>
<evidence type="ECO:0000256" key="6">
    <source>
        <dbReference type="ARBA" id="ARBA00022917"/>
    </source>
</evidence>
<comment type="function">
    <text evidence="11">Catalyzes the attachment of arginine to tRNA(Arg) in a two-step reaction: arginine is first activated by ATP to form Arg-AMP and then transferred to the acceptor end of tRNA(Arg).</text>
</comment>
<dbReference type="Gene3D" id="1.10.730.10">
    <property type="entry name" value="Isoleucyl-tRNA Synthetase, Domain 1"/>
    <property type="match status" value="1"/>
</dbReference>
<keyword evidence="4 12" id="KW-0547">Nucleotide-binding</keyword>
<evidence type="ECO:0000256" key="4">
    <source>
        <dbReference type="ARBA" id="ARBA00022741"/>
    </source>
</evidence>
<keyword evidence="3 12" id="KW-0436">Ligase</keyword>
<name>A0ABN7ARH7_9HEMI</name>
<dbReference type="SUPFAM" id="SSF47323">
    <property type="entry name" value="Anticodon-binding domain of a subclass of class I aminoacyl-tRNA synthetases"/>
    <property type="match status" value="1"/>
</dbReference>
<evidence type="ECO:0000256" key="12">
    <source>
        <dbReference type="RuleBase" id="RU363038"/>
    </source>
</evidence>
<keyword evidence="5 12" id="KW-0067">ATP-binding</keyword>
<dbReference type="NCBIfam" id="TIGR00456">
    <property type="entry name" value="argS"/>
    <property type="match status" value="1"/>
</dbReference>
<dbReference type="InterPro" id="IPR001412">
    <property type="entry name" value="aa-tRNA-synth_I_CS"/>
</dbReference>
<evidence type="ECO:0000256" key="11">
    <source>
        <dbReference type="ARBA" id="ARBA00049595"/>
    </source>
</evidence>
<evidence type="ECO:0000256" key="9">
    <source>
        <dbReference type="ARBA" id="ARBA00039495"/>
    </source>
</evidence>
<dbReference type="InterPro" id="IPR001278">
    <property type="entry name" value="Arg-tRNA-ligase"/>
</dbReference>
<evidence type="ECO:0000256" key="1">
    <source>
        <dbReference type="ARBA" id="ARBA00005594"/>
    </source>
</evidence>
<protein>
    <recommendedName>
        <fullName evidence="9">Probable arginine--tRNA ligase, mitochondrial</fullName>
        <ecNumber evidence="2">6.1.1.19</ecNumber>
    </recommendedName>
    <alternativeName>
        <fullName evidence="8">Arginyl-tRNA synthetase</fullName>
    </alternativeName>
</protein>
<evidence type="ECO:0000256" key="10">
    <source>
        <dbReference type="ARBA" id="ARBA00049339"/>
    </source>
</evidence>
<comment type="catalytic activity">
    <reaction evidence="10">
        <text>tRNA(Arg) + L-arginine + ATP = L-arginyl-tRNA(Arg) + AMP + diphosphate</text>
        <dbReference type="Rhea" id="RHEA:20301"/>
        <dbReference type="Rhea" id="RHEA-COMP:9658"/>
        <dbReference type="Rhea" id="RHEA-COMP:9673"/>
        <dbReference type="ChEBI" id="CHEBI:30616"/>
        <dbReference type="ChEBI" id="CHEBI:32682"/>
        <dbReference type="ChEBI" id="CHEBI:33019"/>
        <dbReference type="ChEBI" id="CHEBI:78442"/>
        <dbReference type="ChEBI" id="CHEBI:78513"/>
        <dbReference type="ChEBI" id="CHEBI:456215"/>
        <dbReference type="EC" id="6.1.1.19"/>
    </reaction>
</comment>
<dbReference type="Gene3D" id="3.40.50.620">
    <property type="entry name" value="HUPs"/>
    <property type="match status" value="1"/>
</dbReference>
<evidence type="ECO:0000256" key="2">
    <source>
        <dbReference type="ARBA" id="ARBA00012837"/>
    </source>
</evidence>
<evidence type="ECO:0000259" key="13">
    <source>
        <dbReference type="SMART" id="SM00836"/>
    </source>
</evidence>
<proteinExistence type="inferred from homology"/>
<dbReference type="InterPro" id="IPR008909">
    <property type="entry name" value="DALR_anticod-bd"/>
</dbReference>
<dbReference type="PRINTS" id="PR01038">
    <property type="entry name" value="TRNASYNTHARG"/>
</dbReference>
<evidence type="ECO:0000256" key="8">
    <source>
        <dbReference type="ARBA" id="ARBA00033033"/>
    </source>
</evidence>
<comment type="similarity">
    <text evidence="1 12">Belongs to the class-I aminoacyl-tRNA synthetase family.</text>
</comment>
<dbReference type="InterPro" id="IPR035684">
    <property type="entry name" value="ArgRS_core"/>
</dbReference>
<organism evidence="14 15">
    <name type="scientific">Nesidiocoris tenuis</name>
    <dbReference type="NCBI Taxonomy" id="355587"/>
    <lineage>
        <taxon>Eukaryota</taxon>
        <taxon>Metazoa</taxon>
        <taxon>Ecdysozoa</taxon>
        <taxon>Arthropoda</taxon>
        <taxon>Hexapoda</taxon>
        <taxon>Insecta</taxon>
        <taxon>Pterygota</taxon>
        <taxon>Neoptera</taxon>
        <taxon>Paraneoptera</taxon>
        <taxon>Hemiptera</taxon>
        <taxon>Heteroptera</taxon>
        <taxon>Panheteroptera</taxon>
        <taxon>Cimicomorpha</taxon>
        <taxon>Miridae</taxon>
        <taxon>Dicyphina</taxon>
        <taxon>Nesidiocoris</taxon>
    </lineage>
</organism>
<evidence type="ECO:0000256" key="7">
    <source>
        <dbReference type="ARBA" id="ARBA00023146"/>
    </source>
</evidence>
<dbReference type="SMART" id="SM00836">
    <property type="entry name" value="DALR_1"/>
    <property type="match status" value="1"/>
</dbReference>
<dbReference type="Proteomes" id="UP001307889">
    <property type="component" value="Chromosome 4"/>
</dbReference>
<keyword evidence="15" id="KW-1185">Reference proteome</keyword>
<dbReference type="EMBL" id="AP028912">
    <property type="protein sequence ID" value="BES93511.1"/>
    <property type="molecule type" value="Genomic_DNA"/>
</dbReference>
<gene>
    <name evidence="14" type="ORF">NTJ_06321</name>
</gene>
<evidence type="ECO:0000256" key="3">
    <source>
        <dbReference type="ARBA" id="ARBA00022598"/>
    </source>
</evidence>
<reference evidence="14 15" key="1">
    <citation type="submission" date="2023-09" db="EMBL/GenBank/DDBJ databases">
        <title>Nesidiocoris tenuis whole genome shotgun sequence.</title>
        <authorList>
            <person name="Shibata T."/>
            <person name="Shimoda M."/>
            <person name="Kobayashi T."/>
            <person name="Uehara T."/>
        </authorList>
    </citation>
    <scope>NUCLEOTIDE SEQUENCE [LARGE SCALE GENOMIC DNA]</scope>
    <source>
        <strain evidence="14 15">Japan</strain>
    </source>
</reference>
<dbReference type="SUPFAM" id="SSF52374">
    <property type="entry name" value="Nucleotidylyl transferase"/>
    <property type="match status" value="1"/>
</dbReference>
<dbReference type="EC" id="6.1.1.19" evidence="2"/>
<sequence>MSAVKSHLMRRISEVVKSPSVVREASSLFKITPDNQISLTLPLADDRLSSDDISKAVQLKPDELLSAVTFSDADDSLIFTLNKEVFVSKTLIVDSPNQRANDDRFRKKFVVDFSSPNVAKPFHMGHLRSTIVGQFVANVLSRNHQIVRLNYLGDWGTQFGFVQKGLKTLNVSEKEFEENPIPVLYRAYVEAYSDENNIEEARDLFMKLEIEDSEYMEKWERIKGVTCEYLRKTYDNLGIRFDEYSCESDYRATCIPHVIKKLEDENISKIINGQMVTTVGDKQVPLLRQNRTTLYLTRDIAAALDRIKKFACDKLVYVVDKSQSDHFKYLADILSRLGHDDITRCYFFGRITGMSTRKGTSVFLADILAESVSRMAEQQKLSKNTRAQDLETTTTLGLTGLQVYILKHARLRDFSFDWGQALQSTGDSGVKIQYTHSRLSSLEEKFNFQPGSVNEIDEKSFNDPSVLPLVFQLARCDDVVSEATKKMESPLIVAHLFKLCNLTSRCLKSLPVKGQEESVACQRLHLFHTARMKIKELMEILGIKPLRRM</sequence>
<dbReference type="PROSITE" id="PS00178">
    <property type="entry name" value="AA_TRNA_LIGASE_I"/>
    <property type="match status" value="1"/>
</dbReference>
<feature type="domain" description="DALR anticodon binding" evidence="13">
    <location>
        <begin position="432"/>
        <end position="549"/>
    </location>
</feature>
<evidence type="ECO:0000313" key="14">
    <source>
        <dbReference type="EMBL" id="BES93511.1"/>
    </source>
</evidence>
<evidence type="ECO:0000313" key="15">
    <source>
        <dbReference type="Proteomes" id="UP001307889"/>
    </source>
</evidence>